<dbReference type="EMBL" id="LR796219">
    <property type="protein sequence ID" value="CAB4127951.1"/>
    <property type="molecule type" value="Genomic_DNA"/>
</dbReference>
<dbReference type="EMBL" id="LR796281">
    <property type="protein sequence ID" value="CAB4134281.1"/>
    <property type="molecule type" value="Genomic_DNA"/>
</dbReference>
<evidence type="ECO:0000313" key="1">
    <source>
        <dbReference type="EMBL" id="CAB4127951.1"/>
    </source>
</evidence>
<reference evidence="2" key="1">
    <citation type="submission" date="2020-04" db="EMBL/GenBank/DDBJ databases">
        <authorList>
            <person name="Chiriac C."/>
            <person name="Salcher M."/>
            <person name="Ghai R."/>
            <person name="Kavagutti S V."/>
        </authorList>
    </citation>
    <scope>NUCLEOTIDE SEQUENCE</scope>
</reference>
<gene>
    <name evidence="1" type="ORF">UFOVP104_4</name>
    <name evidence="2" type="ORF">UFOVP271_39</name>
</gene>
<name>A0A6J5LJE3_9CAUD</name>
<accession>A0A6J5LJE3</accession>
<evidence type="ECO:0000313" key="2">
    <source>
        <dbReference type="EMBL" id="CAB4134281.1"/>
    </source>
</evidence>
<protein>
    <submittedName>
        <fullName evidence="2">Uncharacterized protein</fullName>
    </submittedName>
</protein>
<organism evidence="2">
    <name type="scientific">uncultured Caudovirales phage</name>
    <dbReference type="NCBI Taxonomy" id="2100421"/>
    <lineage>
        <taxon>Viruses</taxon>
        <taxon>Duplodnaviria</taxon>
        <taxon>Heunggongvirae</taxon>
        <taxon>Uroviricota</taxon>
        <taxon>Caudoviricetes</taxon>
        <taxon>Peduoviridae</taxon>
        <taxon>Maltschvirus</taxon>
        <taxon>Maltschvirus maltsch</taxon>
    </lineage>
</organism>
<sequence length="735" mass="81720">MSVKFTNHRYTDIFGNTNTFYRANAGDKITFKTDLYSSIDFVEDDENPIRYDFIQDEIQLQGSKSFLDLGFRVGDSITYVLYLRSNMTIHTSTTSTITYISDQVIKTTAGIGGYFDESLYLTTISVSRYHADLEVNFNHILNSANPSFNSLIDGEETRLKFSGINSLSLSTPLNASIIGNQSGEYLISSTIEFVGTESGSPIQKRKYEVSITFIVPFRDELSYELGECLKLAVRYKLYSKTDEIANVYQSDYSDNANTGYFGEAFNVGVINSTLTAPITELDYASATTDSIVINTSATNLYIGAGYVSKDEAYYKNKVSNQVSLSLMLSAYIPLATGTYTSNGGLYTLTINSITTVGTAKTINFTFTPLTGFEDLIASFDSSDRLFQIWVNAGTVNHLIFNDQLTKTFETSVPLTTDLTTLIRHNLNTTTATLQTIDKVNTEDDLALYSVFDLPTSTIYDGLRVSLIAKDSVTLDEFELESLFFDFGGYTINGSGQYLINTSVAVSNNLPTTSAKKLASISLDLATDKLSLYYPFLCKWEYWQSLLTADTSFYPNQNNNWLNYITGNWKVYAKISLENDISYYNEIEVPIVDYDTTTEISSTIELYRQDGTLTTSLFAGEIMTIKAVHSYSGYTEDSSWGMITIEPFENSPRYILSTVVPHDNDANNPLKPISGNYATKTGATSQLTISCLLDVDKLDSKSKITSKVFLNDVSVGFQWDGGALVQFDDNSYAMPD</sequence>
<proteinExistence type="predicted"/>